<gene>
    <name evidence="3" type="ORF">LCGC14_2427280</name>
</gene>
<organism evidence="3">
    <name type="scientific">marine sediment metagenome</name>
    <dbReference type="NCBI Taxonomy" id="412755"/>
    <lineage>
        <taxon>unclassified sequences</taxon>
        <taxon>metagenomes</taxon>
        <taxon>ecological metagenomes</taxon>
    </lineage>
</organism>
<sequence>MLEQVKKVVVVARKGYSVLLEIEGRMFDIDCHEAINLSDIFSADVLERCSSLATHLKDGNLVVFTSGTVLSKDATTPVEIVTLREETAQHITSQYDQAERDVNRTNMELETRANITEETRKHIQEQVQIGRKKILQVDQKFMPETKAAQTVKEVDSSSKARQTAMTAEELTMKVSMDISPEDFAKKQVASKNELEAAEEAAETRAAQEIAKQDVNEQG</sequence>
<comment type="caution">
    <text evidence="3">The sequence shown here is derived from an EMBL/GenBank/DDBJ whole genome shotgun (WGS) entry which is preliminary data.</text>
</comment>
<evidence type="ECO:0000313" key="3">
    <source>
        <dbReference type="EMBL" id="KKL23249.1"/>
    </source>
</evidence>
<dbReference type="AlphaFoldDB" id="A0A0F9BMZ7"/>
<dbReference type="EMBL" id="LAZR01037044">
    <property type="protein sequence ID" value="KKL23249.1"/>
    <property type="molecule type" value="Genomic_DNA"/>
</dbReference>
<evidence type="ECO:0000256" key="1">
    <source>
        <dbReference type="SAM" id="Coils"/>
    </source>
</evidence>
<feature type="region of interest" description="Disordered" evidence="2">
    <location>
        <begin position="194"/>
        <end position="218"/>
    </location>
</feature>
<name>A0A0F9BMZ7_9ZZZZ</name>
<protein>
    <submittedName>
        <fullName evidence="3">Uncharacterized protein</fullName>
    </submittedName>
</protein>
<evidence type="ECO:0000256" key="2">
    <source>
        <dbReference type="SAM" id="MobiDB-lite"/>
    </source>
</evidence>
<keyword evidence="1" id="KW-0175">Coiled coil</keyword>
<feature type="coiled-coil region" evidence="1">
    <location>
        <begin position="88"/>
        <end position="126"/>
    </location>
</feature>
<proteinExistence type="predicted"/>
<accession>A0A0F9BMZ7</accession>
<reference evidence="3" key="1">
    <citation type="journal article" date="2015" name="Nature">
        <title>Complex archaea that bridge the gap between prokaryotes and eukaryotes.</title>
        <authorList>
            <person name="Spang A."/>
            <person name="Saw J.H."/>
            <person name="Jorgensen S.L."/>
            <person name="Zaremba-Niedzwiedzka K."/>
            <person name="Martijn J."/>
            <person name="Lind A.E."/>
            <person name="van Eijk R."/>
            <person name="Schleper C."/>
            <person name="Guy L."/>
            <person name="Ettema T.J."/>
        </authorList>
    </citation>
    <scope>NUCLEOTIDE SEQUENCE</scope>
</reference>